<dbReference type="OrthoDB" id="1334205at2759"/>
<feature type="transmembrane region" description="Helical" evidence="9">
    <location>
        <begin position="147"/>
        <end position="171"/>
    </location>
</feature>
<dbReference type="SUPFAM" id="SSF51445">
    <property type="entry name" value="(Trans)glycosidases"/>
    <property type="match status" value="1"/>
</dbReference>
<comment type="caution">
    <text evidence="7">Lacks conserved residue(s) required for the propagation of feature annotation.</text>
</comment>
<dbReference type="SUPFAM" id="SSF51011">
    <property type="entry name" value="Glycosyl hydrolase domain"/>
    <property type="match status" value="1"/>
</dbReference>
<dbReference type="Pfam" id="PF01055">
    <property type="entry name" value="Glyco_hydro_31_2nd"/>
    <property type="match status" value="1"/>
</dbReference>
<dbReference type="CDD" id="cd00111">
    <property type="entry name" value="Trefoil"/>
    <property type="match status" value="1"/>
</dbReference>
<feature type="region of interest" description="Disordered" evidence="8">
    <location>
        <begin position="62"/>
        <end position="82"/>
    </location>
</feature>
<dbReference type="CDD" id="cd14752">
    <property type="entry name" value="GH31_N"/>
    <property type="match status" value="1"/>
</dbReference>
<dbReference type="Pfam" id="PF00088">
    <property type="entry name" value="Trefoil"/>
    <property type="match status" value="1"/>
</dbReference>
<protein>
    <submittedName>
        <fullName evidence="14">Uncharacterized protein LOC118272939</fullName>
    </submittedName>
</protein>
<feature type="domain" description="P-type" evidence="12">
    <location>
        <begin position="256"/>
        <end position="302"/>
    </location>
</feature>
<dbReference type="PANTHER" id="PTHR22762:SF131">
    <property type="entry name" value="GLYCOSIDE HYDROLASE FAMILY 31 N-TERMINAL DOMAIN-CONTAINING PROTEIN"/>
    <property type="match status" value="1"/>
</dbReference>
<dbReference type="Pfam" id="PF00615">
    <property type="entry name" value="RGS"/>
    <property type="match status" value="1"/>
</dbReference>
<dbReference type="InterPro" id="IPR000322">
    <property type="entry name" value="Glyco_hydro_31_TIM"/>
</dbReference>
<dbReference type="SMART" id="SM00018">
    <property type="entry name" value="PD"/>
    <property type="match status" value="1"/>
</dbReference>
<evidence type="ECO:0000256" key="5">
    <source>
        <dbReference type="ARBA" id="ARBA00023157"/>
    </source>
</evidence>
<dbReference type="GO" id="GO:0005975">
    <property type="term" value="P:carbohydrate metabolic process"/>
    <property type="evidence" value="ECO:0007669"/>
    <property type="project" value="InterPro"/>
</dbReference>
<dbReference type="SMART" id="SM00313">
    <property type="entry name" value="PXA"/>
    <property type="match status" value="1"/>
</dbReference>
<reference evidence="14" key="1">
    <citation type="submission" date="2025-08" db="UniProtKB">
        <authorList>
            <consortium name="RefSeq"/>
        </authorList>
    </citation>
    <scope>IDENTIFICATION</scope>
    <source>
        <tissue evidence="14">Whole larval tissue</tissue>
    </source>
</reference>
<evidence type="ECO:0000259" key="10">
    <source>
        <dbReference type="PROSITE" id="PS50132"/>
    </source>
</evidence>
<dbReference type="Pfam" id="PF21365">
    <property type="entry name" value="Glyco_hydro_31_3rd"/>
    <property type="match status" value="1"/>
</dbReference>
<proteinExistence type="inferred from homology"/>
<gene>
    <name evidence="14" type="primary">LOC118272939</name>
</gene>
<dbReference type="InterPro" id="IPR044913">
    <property type="entry name" value="P_trefoil_dom_sf"/>
</dbReference>
<dbReference type="InterPro" id="IPR017853">
    <property type="entry name" value="GH"/>
</dbReference>
<feature type="domain" description="PXA" evidence="11">
    <location>
        <begin position="1118"/>
        <end position="1281"/>
    </location>
</feature>
<dbReference type="PROSITE" id="PS50132">
    <property type="entry name" value="RGS"/>
    <property type="match status" value="1"/>
</dbReference>
<evidence type="ECO:0000256" key="8">
    <source>
        <dbReference type="SAM" id="MobiDB-lite"/>
    </source>
</evidence>
<name>A0A9R0ESX2_SPOFR</name>
<dbReference type="InterPro" id="IPR011013">
    <property type="entry name" value="Gal_mutarotase_sf_dom"/>
</dbReference>
<dbReference type="InterPro" id="IPR044926">
    <property type="entry name" value="RGS_subdomain_2"/>
</dbReference>
<keyword evidence="13" id="KW-1185">Reference proteome</keyword>
<comment type="similarity">
    <text evidence="2">Belongs to the glycosyl hydrolase 31 family.</text>
</comment>
<dbReference type="Gene3D" id="2.60.40.1760">
    <property type="entry name" value="glycosyl hydrolase (family 31)"/>
    <property type="match status" value="1"/>
</dbReference>
<evidence type="ECO:0000259" key="11">
    <source>
        <dbReference type="PROSITE" id="PS51207"/>
    </source>
</evidence>
<evidence type="ECO:0000313" key="14">
    <source>
        <dbReference type="RefSeq" id="XP_050549334.1"/>
    </source>
</evidence>
<dbReference type="RefSeq" id="XP_050549334.1">
    <property type="nucleotide sequence ID" value="XM_050693377.1"/>
</dbReference>
<evidence type="ECO:0000256" key="9">
    <source>
        <dbReference type="SAM" id="Phobius"/>
    </source>
</evidence>
<keyword evidence="5" id="KW-1015">Disulfide bond</keyword>
<dbReference type="SUPFAM" id="SSF57492">
    <property type="entry name" value="Trefoil"/>
    <property type="match status" value="1"/>
</dbReference>
<keyword evidence="4 9" id="KW-0472">Membrane</keyword>
<dbReference type="PANTHER" id="PTHR22762">
    <property type="entry name" value="ALPHA-GLUCOSIDASE"/>
    <property type="match status" value="1"/>
</dbReference>
<dbReference type="Gene3D" id="2.60.40.1180">
    <property type="entry name" value="Golgi alpha-mannosidase II"/>
    <property type="match status" value="2"/>
</dbReference>
<dbReference type="GO" id="GO:0035091">
    <property type="term" value="F:phosphatidylinositol binding"/>
    <property type="evidence" value="ECO:0007669"/>
    <property type="project" value="InterPro"/>
</dbReference>
<keyword evidence="9" id="KW-0812">Transmembrane</keyword>
<keyword evidence="6" id="KW-0326">Glycosidase</keyword>
<dbReference type="InterPro" id="IPR013780">
    <property type="entry name" value="Glyco_hydro_b"/>
</dbReference>
<dbReference type="InterPro" id="IPR000519">
    <property type="entry name" value="P_trefoil_dom"/>
</dbReference>
<dbReference type="InterPro" id="IPR016137">
    <property type="entry name" value="RGS"/>
</dbReference>
<dbReference type="InterPro" id="IPR030459">
    <property type="entry name" value="Glyco_hydro_31_CS"/>
</dbReference>
<dbReference type="PROSITE" id="PS51207">
    <property type="entry name" value="PXA"/>
    <property type="match status" value="1"/>
</dbReference>
<evidence type="ECO:0000256" key="2">
    <source>
        <dbReference type="ARBA" id="ARBA00007806"/>
    </source>
</evidence>
<evidence type="ECO:0000256" key="3">
    <source>
        <dbReference type="ARBA" id="ARBA00022801"/>
    </source>
</evidence>
<feature type="compositionally biased region" description="Basic and acidic residues" evidence="8">
    <location>
        <begin position="62"/>
        <end position="73"/>
    </location>
</feature>
<dbReference type="Gene3D" id="3.30.1520.10">
    <property type="entry name" value="Phox-like domain"/>
    <property type="match status" value="1"/>
</dbReference>
<evidence type="ECO:0000256" key="1">
    <source>
        <dbReference type="ARBA" id="ARBA00004370"/>
    </source>
</evidence>
<evidence type="ECO:0000256" key="6">
    <source>
        <dbReference type="ARBA" id="ARBA00023295"/>
    </source>
</evidence>
<keyword evidence="9" id="KW-1133">Transmembrane helix</keyword>
<dbReference type="Pfam" id="PF13802">
    <property type="entry name" value="Gal_mutarotas_2"/>
    <property type="match status" value="1"/>
</dbReference>
<dbReference type="InterPro" id="IPR048395">
    <property type="entry name" value="Glyco_hydro_31_C"/>
</dbReference>
<feature type="domain" description="RGS" evidence="10">
    <location>
        <begin position="1317"/>
        <end position="1445"/>
    </location>
</feature>
<evidence type="ECO:0000256" key="4">
    <source>
        <dbReference type="ARBA" id="ARBA00023136"/>
    </source>
</evidence>
<evidence type="ECO:0000259" key="12">
    <source>
        <dbReference type="PROSITE" id="PS51448"/>
    </source>
</evidence>
<dbReference type="SUPFAM" id="SSF64268">
    <property type="entry name" value="PX domain"/>
    <property type="match status" value="1"/>
</dbReference>
<dbReference type="SUPFAM" id="SSF48097">
    <property type="entry name" value="Regulator of G-protein signaling, RGS"/>
    <property type="match status" value="1"/>
</dbReference>
<organism evidence="13 14">
    <name type="scientific">Spodoptera frugiperda</name>
    <name type="common">Fall armyworm</name>
    <dbReference type="NCBI Taxonomy" id="7108"/>
    <lineage>
        <taxon>Eukaryota</taxon>
        <taxon>Metazoa</taxon>
        <taxon>Ecdysozoa</taxon>
        <taxon>Arthropoda</taxon>
        <taxon>Hexapoda</taxon>
        <taxon>Insecta</taxon>
        <taxon>Pterygota</taxon>
        <taxon>Neoptera</taxon>
        <taxon>Endopterygota</taxon>
        <taxon>Lepidoptera</taxon>
        <taxon>Glossata</taxon>
        <taxon>Ditrysia</taxon>
        <taxon>Noctuoidea</taxon>
        <taxon>Noctuidae</taxon>
        <taxon>Amphipyrinae</taxon>
        <taxon>Spodoptera</taxon>
    </lineage>
</organism>
<dbReference type="GO" id="GO:0030246">
    <property type="term" value="F:carbohydrate binding"/>
    <property type="evidence" value="ECO:0007669"/>
    <property type="project" value="InterPro"/>
</dbReference>
<dbReference type="Gene3D" id="3.20.20.80">
    <property type="entry name" value="Glycosidases"/>
    <property type="match status" value="1"/>
</dbReference>
<dbReference type="InterPro" id="IPR025887">
    <property type="entry name" value="Glyco_hydro_31_N_dom"/>
</dbReference>
<dbReference type="Gene3D" id="1.10.167.10">
    <property type="entry name" value="Regulator of G-protein Signalling 4, domain 2"/>
    <property type="match status" value="1"/>
</dbReference>
<sequence length="1927" mass="219334">MPKIPYKPEKTHEDDDDYEIVSFEDFCDKSPGSKTDLLTLNDNINYRLCYESDKNSKLNELEGESSRAADRQTETSLNGPTKGVTFKRKLSNSFAPFGRYNNKAGRAPLFSGVIPKPRNEGESGAREHRYQRFSERRNIFQRVWEHLPGLGSGMLGVALVCALCVGAWWAVGGAVGGSWGEEHYRKLWERTHPDAIKKPLSPMPYEKFPIQQAPEYRYHDHNNLSTKNKSNATERKKTDLNKKNVYPERTVEVLQDMCSKVDEKMKFDCFWLPDANEKDCVKRGCCWKTTETQGVPHCYYPSHFDSFRFLNITEDKHGMVAYMEKVRPSGYPGDFDIARMDFKYLSDDALQIKIYDAEHKRFEPMQPETSIVSKPLSQKKYRVEVDGSLMGFKVIRNSDNVTIVNTQDIGGLILSDKFLQMSAVLPTSHIFGLGEKRARFMNNVNWNTFALFNRDRAPTEGVNLYGTQPFYLAVEHDGNSHGMLLLNSNAMDVVLQPTPGITYRTTGGILNFFIFLGPSPKEVVAQYTELVGRPFMPPYWSLGFHLCRFNYNTVNATRSVWKANRDAGIPFDVQWNDIDYMQDHNDFTYDTKRFAGLPDFVKEVHSEGMHYMIIIDPGVGASEKPGTYPPYDRGVEMDIFIKNSTNHILIGQVWNTGQTVYPDFTHPNSSSYWLEMMANFHKHVPYDGAWIDMNEPSNFRDGTAVGWCAPEDLPYKPRTKDPDLKTHTICMDARQYAGSHYDLHNLYSFTEAVATYFSLAEIRGKRPFIISRSTFVGMGKYSGHWSGDIASDWHDMRMTIPELLSFSLFGIPMMGADICGFRGDTSTELCKRWMQLGAFYPFSRNHNDDTSKPQDPVSLGPEVVSASRAALRLRYALLPYYYTLFWRAHVQGDTVVRPLFFEAPEQNNLHSIDSQFMVGPWVMVAPILSQGAATVRAEFPGPHGWYNILDGQFIASDKSYEVMENETVSVKGGGIIPMQEPPVQGPVTTTNTRSSPLQLLVVPDRDNQARGELYWDDGDSLNTYEEQKYSHIEFTLNITEIRSTVQWWGYGVPSLNKISVLNQPPIKMVAINYQPCVKPCEFTYNTQTKLYCNTCGSKDCERHDSSVGTDPWVGLQIHKQLDQAIEDFYNTILDQFINSWYSKVTLQPFFVDELRYQLRYASACLLQRAVKINYAKFITSRLVPCALRHYSVCASRPGVALDSKMALHPAAANRNAELKYLRCITNAIMPYLLKNNELQNSVFRVLIREIFAGWVLLSLTDVLAEPYILNTLIILATGDETMAQLPTTPNYKVEFLETFVRQTESMYSQRCRLLRLELDLVIGEQELLYAFMQYMKTTSHLHLLQFYNDIKSFQTKILNPELTSSEEESLQAAARAMYSTYLAAGTPPLAADLAAELQALMLQDNSINKFQTSRALYQAARQSHSLLEKIWLPKFLHSEEFYKLLIGSRLPTGYQKQMVKKPHERLLNQALKLGHRLKGALKPQTVDGQVLDCYTNCDESEGDGVDNMDILKYLDNLAVEESLRGHDLSTYKVVLTNVETKLQVPPRRGAVRVFTVTVHRAGGVDGAAPAELWALQRSEHDFHLLRSKLHEFHGDALLHDLSLPSRRDNSPLETLRYKYEDFLQRLLQKSLLQTSELLRIFLTEDGDFSIVVQASTLNATSSDLGNIYQSVALRLRKEKGQHLESFLRNLLVSSDIERYQAFLSQKQPDPVPSVSRKHGTARDVEEAQEMSEDVAVEVQYKRQRRVRNIHASVFQNNFDVEPTFSNVDKEYQTCVVGFTQCLMYLLIKVIKVSSVITRVVGSIAALARTLVDDVFNSLLDRTLRNLLNERRLAHLIRLGHGLLFGKRGSVPRVEASVQRVQARGQLQRAIPRAAPPALRTAVLHAFDIIQAPQLNKQLVYNLLDLCVMELFPELGATDKSPSKEPKS</sequence>
<evidence type="ECO:0000256" key="7">
    <source>
        <dbReference type="PROSITE-ProRule" id="PRU00779"/>
    </source>
</evidence>
<dbReference type="GO" id="GO:0004558">
    <property type="term" value="F:alpha-1,4-glucosidase activity"/>
    <property type="evidence" value="ECO:0007669"/>
    <property type="project" value="TreeGrafter"/>
</dbReference>
<dbReference type="PROSITE" id="PS00707">
    <property type="entry name" value="GLYCOSYL_HYDROL_F31_2"/>
    <property type="match status" value="1"/>
</dbReference>
<dbReference type="InterPro" id="IPR036871">
    <property type="entry name" value="PX_dom_sf"/>
</dbReference>
<dbReference type="InterPro" id="IPR003114">
    <property type="entry name" value="Phox_assoc"/>
</dbReference>
<evidence type="ECO:0000313" key="13">
    <source>
        <dbReference type="Proteomes" id="UP000829999"/>
    </source>
</evidence>
<accession>A0A9R0ESX2</accession>
<dbReference type="SUPFAM" id="SSF74650">
    <property type="entry name" value="Galactose mutarotase-like"/>
    <property type="match status" value="1"/>
</dbReference>
<dbReference type="Pfam" id="PF02194">
    <property type="entry name" value="PXA"/>
    <property type="match status" value="1"/>
</dbReference>
<dbReference type="Gene3D" id="4.10.110.10">
    <property type="entry name" value="Spasmolytic Protein, domain 1"/>
    <property type="match status" value="1"/>
</dbReference>
<dbReference type="Proteomes" id="UP000829999">
    <property type="component" value="Chromosome 4"/>
</dbReference>
<dbReference type="PROSITE" id="PS51448">
    <property type="entry name" value="P_TREFOIL_2"/>
    <property type="match status" value="1"/>
</dbReference>
<comment type="subcellular location">
    <subcellularLocation>
        <location evidence="1">Membrane</location>
    </subcellularLocation>
</comment>
<dbReference type="CDD" id="cd06602">
    <property type="entry name" value="GH31_MGAM_SI_GAA"/>
    <property type="match status" value="1"/>
</dbReference>
<keyword evidence="3" id="KW-0378">Hydrolase</keyword>
<dbReference type="GO" id="GO:0016020">
    <property type="term" value="C:membrane"/>
    <property type="evidence" value="ECO:0007669"/>
    <property type="project" value="UniProtKB-SubCell"/>
</dbReference>
<dbReference type="InterPro" id="IPR036305">
    <property type="entry name" value="RGS_sf"/>
</dbReference>
<dbReference type="GeneID" id="118272939"/>
<dbReference type="SMART" id="SM00315">
    <property type="entry name" value="RGS"/>
    <property type="match status" value="1"/>
</dbReference>